<proteinExistence type="predicted"/>
<keyword evidence="1" id="KW-0472">Membrane</keyword>
<protein>
    <submittedName>
        <fullName evidence="2">Uncharacterized protein</fullName>
    </submittedName>
</protein>
<keyword evidence="1" id="KW-1133">Transmembrane helix</keyword>
<name>A0A0H5BWJ5_9ENTR</name>
<organism evidence="2 3">
    <name type="scientific">Candidatus Westeberhardia cardiocondylae</name>
    <dbReference type="NCBI Taxonomy" id="1594731"/>
    <lineage>
        <taxon>Bacteria</taxon>
        <taxon>Pseudomonadati</taxon>
        <taxon>Pseudomonadota</taxon>
        <taxon>Gammaproteobacteria</taxon>
        <taxon>Enterobacterales</taxon>
        <taxon>Enterobacteriaceae</taxon>
        <taxon>ant endosymbionts</taxon>
        <taxon>Candidatus Westeberhardia</taxon>
    </lineage>
</organism>
<sequence length="36" mass="4407">MNFVLIGSILKNESFVILILIIMWWFCFNFCDFKFN</sequence>
<reference evidence="3" key="1">
    <citation type="submission" date="2015-01" db="EMBL/GenBank/DDBJ databases">
        <authorList>
            <person name="Manzano-Marin A."/>
            <person name="Manzano-Marin A."/>
        </authorList>
    </citation>
    <scope>NUCLEOTIDE SEQUENCE [LARGE SCALE GENOMIC DNA]</scope>
    <source>
        <strain evidence="3">obscurior</strain>
    </source>
</reference>
<keyword evidence="3" id="KW-1185">Reference proteome</keyword>
<evidence type="ECO:0000313" key="3">
    <source>
        <dbReference type="Proteomes" id="UP000242753"/>
    </source>
</evidence>
<dbReference type="EMBL" id="LN774881">
    <property type="protein sequence ID" value="CEN32092.1"/>
    <property type="molecule type" value="Genomic_DNA"/>
</dbReference>
<gene>
    <name evidence="2" type="ORF">WEOB_138</name>
</gene>
<evidence type="ECO:0000256" key="1">
    <source>
        <dbReference type="SAM" id="Phobius"/>
    </source>
</evidence>
<dbReference type="KEGG" id="wca:WEOB_138"/>
<accession>A0A0H5BWJ5</accession>
<dbReference type="AlphaFoldDB" id="A0A0H5BWJ5"/>
<keyword evidence="1" id="KW-0812">Transmembrane</keyword>
<dbReference type="Proteomes" id="UP000242753">
    <property type="component" value="Chromosome I"/>
</dbReference>
<feature type="transmembrane region" description="Helical" evidence="1">
    <location>
        <begin position="15"/>
        <end position="33"/>
    </location>
</feature>
<evidence type="ECO:0000313" key="2">
    <source>
        <dbReference type="EMBL" id="CEN32092.1"/>
    </source>
</evidence>